<comment type="caution">
    <text evidence="1">The sequence shown here is derived from an EMBL/GenBank/DDBJ whole genome shotgun (WGS) entry which is preliminary data.</text>
</comment>
<protein>
    <submittedName>
        <fullName evidence="1">Protein EDS1L-like</fullName>
    </submittedName>
</protein>
<evidence type="ECO:0000313" key="2">
    <source>
        <dbReference type="Proteomes" id="UP000250321"/>
    </source>
</evidence>
<proteinExistence type="predicted"/>
<evidence type="ECO:0000313" key="1">
    <source>
        <dbReference type="EMBL" id="PQP97043.1"/>
    </source>
</evidence>
<keyword evidence="2" id="KW-1185">Reference proteome</keyword>
<organism evidence="1 2">
    <name type="scientific">Prunus yedoensis var. nudiflora</name>
    <dbReference type="NCBI Taxonomy" id="2094558"/>
    <lineage>
        <taxon>Eukaryota</taxon>
        <taxon>Viridiplantae</taxon>
        <taxon>Streptophyta</taxon>
        <taxon>Embryophyta</taxon>
        <taxon>Tracheophyta</taxon>
        <taxon>Spermatophyta</taxon>
        <taxon>Magnoliopsida</taxon>
        <taxon>eudicotyledons</taxon>
        <taxon>Gunneridae</taxon>
        <taxon>Pentapetalae</taxon>
        <taxon>rosids</taxon>
        <taxon>fabids</taxon>
        <taxon>Rosales</taxon>
        <taxon>Rosaceae</taxon>
        <taxon>Amygdaloideae</taxon>
        <taxon>Amygdaleae</taxon>
        <taxon>Prunus</taxon>
    </lineage>
</organism>
<accession>A0A314XZY0</accession>
<dbReference type="PANTHER" id="PTHR47090">
    <property type="entry name" value="PROTEIN EDS1-RELATED"/>
    <property type="match status" value="1"/>
</dbReference>
<dbReference type="EMBL" id="PJQY01002021">
    <property type="protein sequence ID" value="PQP97043.1"/>
    <property type="molecule type" value="Genomic_DNA"/>
</dbReference>
<dbReference type="OrthoDB" id="426718at2759"/>
<dbReference type="Proteomes" id="UP000250321">
    <property type="component" value="Unassembled WGS sequence"/>
</dbReference>
<gene>
    <name evidence="1" type="ORF">Pyn_31076</name>
</gene>
<name>A0A314XZY0_PRUYE</name>
<sequence length="221" mass="24829">MRYDIVPRILLAPLSSIQQQFEKILPLFDPKSPNFKSEILGTAPEALHLYTNVMRNASALTSHVASQLMGSTNLLLETVKHFIKLSPYKPFGTYVFCTGNGKLVVFKNPEAVLQTLFYSCQLSSETERAAIAHKCLNEHFSYGNELDAEHSLDMQNVVEVNKLEELCLGSDGYLDDLGLSVGARLCLRAAGESEKQKRVNQEKIGRKVEELKKEMTKLEDY</sequence>
<reference evidence="1 2" key="1">
    <citation type="submission" date="2018-02" db="EMBL/GenBank/DDBJ databases">
        <title>Draft genome of wild Prunus yedoensis var. nudiflora.</title>
        <authorList>
            <person name="Baek S."/>
            <person name="Kim J.-H."/>
            <person name="Choi K."/>
            <person name="Kim G.-B."/>
            <person name="Cho A."/>
            <person name="Jang H."/>
            <person name="Shin C.-H."/>
            <person name="Yu H.-J."/>
            <person name="Mun J.-H."/>
        </authorList>
    </citation>
    <scope>NUCLEOTIDE SEQUENCE [LARGE SCALE GENOMIC DNA]</scope>
    <source>
        <strain evidence="2">cv. Jeju island</strain>
        <tissue evidence="1">Leaf</tissue>
    </source>
</reference>
<dbReference type="AlphaFoldDB" id="A0A314XZY0"/>
<dbReference type="InterPro" id="IPR044214">
    <property type="entry name" value="EDS1-like"/>
</dbReference>
<dbReference type="GO" id="GO:0006952">
    <property type="term" value="P:defense response"/>
    <property type="evidence" value="ECO:0007669"/>
    <property type="project" value="InterPro"/>
</dbReference>
<dbReference type="STRING" id="2094558.A0A314XZY0"/>
<dbReference type="PANTHER" id="PTHR47090:SF2">
    <property type="entry name" value="PROTEIN EDS1-RELATED"/>
    <property type="match status" value="1"/>
</dbReference>